<proteinExistence type="predicted"/>
<feature type="transmembrane region" description="Helical" evidence="1">
    <location>
        <begin position="12"/>
        <end position="37"/>
    </location>
</feature>
<evidence type="ECO:0008006" key="4">
    <source>
        <dbReference type="Google" id="ProtNLM"/>
    </source>
</evidence>
<organism evidence="2 3">
    <name type="scientific">Pseudoalteromonas haloplanktis</name>
    <name type="common">Alteromonas haloplanktis</name>
    <dbReference type="NCBI Taxonomy" id="228"/>
    <lineage>
        <taxon>Bacteria</taxon>
        <taxon>Pseudomonadati</taxon>
        <taxon>Pseudomonadota</taxon>
        <taxon>Gammaproteobacteria</taxon>
        <taxon>Alteromonadales</taxon>
        <taxon>Pseudoalteromonadaceae</taxon>
        <taxon>Pseudoalteromonas</taxon>
    </lineage>
</organism>
<comment type="caution">
    <text evidence="2">The sequence shown here is derived from an EMBL/GenBank/DDBJ whole genome shotgun (WGS) entry which is preliminary data.</text>
</comment>
<keyword evidence="1" id="KW-1133">Transmembrane helix</keyword>
<feature type="transmembrane region" description="Helical" evidence="1">
    <location>
        <begin position="57"/>
        <end position="76"/>
    </location>
</feature>
<evidence type="ECO:0000313" key="2">
    <source>
        <dbReference type="EMBL" id="CAH9062216.1"/>
    </source>
</evidence>
<accession>A0A9W4R098</accession>
<name>A0A9W4R098_PSEHA</name>
<gene>
    <name evidence="2" type="ORF">PSEHALCIP103_02657</name>
</gene>
<keyword evidence="1" id="KW-0472">Membrane</keyword>
<dbReference type="EMBL" id="CAMAPB010000041">
    <property type="protein sequence ID" value="CAH9062216.1"/>
    <property type="molecule type" value="Genomic_DNA"/>
</dbReference>
<dbReference type="RefSeq" id="WP_262977017.1">
    <property type="nucleotide sequence ID" value="NZ_CAMAPB010000041.1"/>
</dbReference>
<dbReference type="Proteomes" id="UP001152447">
    <property type="component" value="Unassembled WGS sequence"/>
</dbReference>
<dbReference type="AlphaFoldDB" id="A0A9W4R098"/>
<evidence type="ECO:0000313" key="3">
    <source>
        <dbReference type="Proteomes" id="UP001152447"/>
    </source>
</evidence>
<evidence type="ECO:0000256" key="1">
    <source>
        <dbReference type="SAM" id="Phobius"/>
    </source>
</evidence>
<keyword evidence="3" id="KW-1185">Reference proteome</keyword>
<reference evidence="2" key="1">
    <citation type="submission" date="2022-07" db="EMBL/GenBank/DDBJ databases">
        <authorList>
            <person name="Criscuolo A."/>
        </authorList>
    </citation>
    <scope>NUCLEOTIDE SEQUENCE</scope>
    <source>
        <strain evidence="2">CIP103197</strain>
    </source>
</reference>
<keyword evidence="1" id="KW-0812">Transmembrane</keyword>
<protein>
    <recommendedName>
        <fullName evidence="4">Activity regulator of membrane protease YbbK</fullName>
    </recommendedName>
</protein>
<sequence length="150" mass="16564">MTLITNNLPEALMILGVLALIIEVAVLGISTFILLFLGMSLFTSGLMMNFNLLDDSLTTALWSNTLITAGFALFLWKPLKRMQNNVDKKGVQSDFAELDFVLADDVDENGLTMHLYSGISWKLKSKQPLSAGTHVKVVKKEVGTMWVEAI</sequence>